<evidence type="ECO:0000313" key="1">
    <source>
        <dbReference type="EMBL" id="PRQ56545.1"/>
    </source>
</evidence>
<dbReference type="Gramene" id="PRQ56545">
    <property type="protein sequence ID" value="PRQ56545"/>
    <property type="gene ID" value="RchiOBHm_Chr1g0337561"/>
</dbReference>
<protein>
    <submittedName>
        <fullName evidence="1">Uncharacterized protein</fullName>
    </submittedName>
</protein>
<reference evidence="1 2" key="1">
    <citation type="journal article" date="2018" name="Nat. Genet.">
        <title>The Rosa genome provides new insights in the design of modern roses.</title>
        <authorList>
            <person name="Bendahmane M."/>
        </authorList>
    </citation>
    <scope>NUCLEOTIDE SEQUENCE [LARGE SCALE GENOMIC DNA]</scope>
    <source>
        <strain evidence="2">cv. Old Blush</strain>
    </source>
</reference>
<gene>
    <name evidence="1" type="ORF">RchiOBHm_Chr1g0337561</name>
</gene>
<name>A0A2P6SCY6_ROSCH</name>
<evidence type="ECO:0000313" key="2">
    <source>
        <dbReference type="Proteomes" id="UP000238479"/>
    </source>
</evidence>
<dbReference type="EMBL" id="PDCK01000039">
    <property type="protein sequence ID" value="PRQ56545.1"/>
    <property type="molecule type" value="Genomic_DNA"/>
</dbReference>
<accession>A0A2P6SCY6</accession>
<dbReference type="Proteomes" id="UP000238479">
    <property type="component" value="Chromosome 1"/>
</dbReference>
<proteinExistence type="predicted"/>
<sequence>MLYGHRIWPRKDTASLSLPQLVILHHDHMVYYRKHLFIYLTYQIHDDLIELFPLCHKLAIINPHQAYVSFCSCNIFV</sequence>
<keyword evidence="2" id="KW-1185">Reference proteome</keyword>
<dbReference type="AlphaFoldDB" id="A0A2P6SCY6"/>
<organism evidence="1 2">
    <name type="scientific">Rosa chinensis</name>
    <name type="common">China rose</name>
    <dbReference type="NCBI Taxonomy" id="74649"/>
    <lineage>
        <taxon>Eukaryota</taxon>
        <taxon>Viridiplantae</taxon>
        <taxon>Streptophyta</taxon>
        <taxon>Embryophyta</taxon>
        <taxon>Tracheophyta</taxon>
        <taxon>Spermatophyta</taxon>
        <taxon>Magnoliopsida</taxon>
        <taxon>eudicotyledons</taxon>
        <taxon>Gunneridae</taxon>
        <taxon>Pentapetalae</taxon>
        <taxon>rosids</taxon>
        <taxon>fabids</taxon>
        <taxon>Rosales</taxon>
        <taxon>Rosaceae</taxon>
        <taxon>Rosoideae</taxon>
        <taxon>Rosoideae incertae sedis</taxon>
        <taxon>Rosa</taxon>
    </lineage>
</organism>
<comment type="caution">
    <text evidence="1">The sequence shown here is derived from an EMBL/GenBank/DDBJ whole genome shotgun (WGS) entry which is preliminary data.</text>
</comment>